<dbReference type="SUPFAM" id="SSF50104">
    <property type="entry name" value="Translation proteins SH3-like domain"/>
    <property type="match status" value="1"/>
</dbReference>
<evidence type="ECO:0000256" key="4">
    <source>
        <dbReference type="ARBA" id="ARBA00023163"/>
    </source>
</evidence>
<protein>
    <recommendedName>
        <fullName evidence="5 6">Transcription termination/antitermination protein NusG</fullName>
    </recommendedName>
</protein>
<keyword evidence="3 5" id="KW-0805">Transcription regulation</keyword>
<dbReference type="SMART" id="SM00738">
    <property type="entry name" value="NGN"/>
    <property type="match status" value="1"/>
</dbReference>
<sequence length="179" mass="20151">MAEQAYWYVVHTYSGYENKVAQDLMTMVENRRLQDLICDVKVPTETVIEDKLDKNENKIGEKEVQRKIYPGYVFVKMVMNDNTWYIVRNTRGCTGFVGPASKPEPLTEEEVEKLGVEIVSGPRVDYEVGDTVELTGGPMAGSVGVVEAIDTNARKVRVKISMFGRETPAELELSQVKLL</sequence>
<evidence type="ECO:0000259" key="8">
    <source>
        <dbReference type="SMART" id="SM00738"/>
    </source>
</evidence>
<name>A0ABR9QZB2_9FIRM</name>
<dbReference type="InterPro" id="IPR006645">
    <property type="entry name" value="NGN-like_dom"/>
</dbReference>
<keyword evidence="11" id="KW-1185">Reference proteome</keyword>
<dbReference type="InterPro" id="IPR008991">
    <property type="entry name" value="Translation_prot_SH3-like_sf"/>
</dbReference>
<evidence type="ECO:0000313" key="11">
    <source>
        <dbReference type="Proteomes" id="UP000768567"/>
    </source>
</evidence>
<dbReference type="Pfam" id="PF02357">
    <property type="entry name" value="NusG"/>
    <property type="match status" value="1"/>
</dbReference>
<dbReference type="PANTHER" id="PTHR30265">
    <property type="entry name" value="RHO-INTERACTING TRANSCRIPTION TERMINATION FACTOR NUSG"/>
    <property type="match status" value="1"/>
</dbReference>
<dbReference type="InterPro" id="IPR014722">
    <property type="entry name" value="Rib_uL2_dom2"/>
</dbReference>
<dbReference type="CDD" id="cd06091">
    <property type="entry name" value="KOW_NusG"/>
    <property type="match status" value="1"/>
</dbReference>
<feature type="domain" description="KOW" evidence="9">
    <location>
        <begin position="125"/>
        <end position="152"/>
    </location>
</feature>
<accession>A0ABR9QZB2</accession>
<keyword evidence="2 5" id="KW-0889">Transcription antitermination</keyword>
<comment type="caution">
    <text evidence="10">The sequence shown here is derived from an EMBL/GenBank/DDBJ whole genome shotgun (WGS) entry which is preliminary data.</text>
</comment>
<evidence type="ECO:0000256" key="2">
    <source>
        <dbReference type="ARBA" id="ARBA00022814"/>
    </source>
</evidence>
<evidence type="ECO:0000256" key="3">
    <source>
        <dbReference type="ARBA" id="ARBA00023015"/>
    </source>
</evidence>
<dbReference type="InterPro" id="IPR005824">
    <property type="entry name" value="KOW"/>
</dbReference>
<proteinExistence type="inferred from homology"/>
<keyword evidence="4 5" id="KW-0804">Transcription</keyword>
<evidence type="ECO:0000256" key="7">
    <source>
        <dbReference type="RuleBase" id="RU000538"/>
    </source>
</evidence>
<dbReference type="Gene3D" id="3.30.70.940">
    <property type="entry name" value="NusG, N-terminal domain"/>
    <property type="match status" value="1"/>
</dbReference>
<dbReference type="NCBIfam" id="TIGR00922">
    <property type="entry name" value="nusG"/>
    <property type="match status" value="1"/>
</dbReference>
<organism evidence="10 11">
    <name type="scientific">Gemmiger gallinarum</name>
    <dbReference type="NCBI Taxonomy" id="2779354"/>
    <lineage>
        <taxon>Bacteria</taxon>
        <taxon>Bacillati</taxon>
        <taxon>Bacillota</taxon>
        <taxon>Clostridia</taxon>
        <taxon>Eubacteriales</taxon>
        <taxon>Gemmiger</taxon>
    </lineage>
</organism>
<feature type="domain" description="NusG-like N-terminal" evidence="8">
    <location>
        <begin position="4"/>
        <end position="118"/>
    </location>
</feature>
<dbReference type="Gene3D" id="2.30.30.30">
    <property type="match status" value="1"/>
</dbReference>
<comment type="function">
    <text evidence="5 7">Participates in transcription elongation, termination and antitermination.</text>
</comment>
<dbReference type="InterPro" id="IPR047050">
    <property type="entry name" value="NGN"/>
</dbReference>
<dbReference type="HAMAP" id="MF_00948">
    <property type="entry name" value="NusG"/>
    <property type="match status" value="1"/>
</dbReference>
<comment type="similarity">
    <text evidence="5 7">Belongs to the NusG family.</text>
</comment>
<dbReference type="CDD" id="cd09891">
    <property type="entry name" value="NGN_Bact_1"/>
    <property type="match status" value="1"/>
</dbReference>
<dbReference type="InterPro" id="IPR036735">
    <property type="entry name" value="NGN_dom_sf"/>
</dbReference>
<dbReference type="RefSeq" id="WP_193499569.1">
    <property type="nucleotide sequence ID" value="NZ_JADCKC010000001.1"/>
</dbReference>
<reference evidence="10 11" key="1">
    <citation type="submission" date="2020-10" db="EMBL/GenBank/DDBJ databases">
        <title>ChiBAC.</title>
        <authorList>
            <person name="Zenner C."/>
            <person name="Hitch T.C.A."/>
            <person name="Clavel T."/>
        </authorList>
    </citation>
    <scope>NUCLEOTIDE SEQUENCE [LARGE SCALE GENOMIC DNA]</scope>
    <source>
        <strain evidence="10 11">DSM 109015</strain>
    </source>
</reference>
<dbReference type="EMBL" id="JADCKC010000001">
    <property type="protein sequence ID" value="MBE5036214.1"/>
    <property type="molecule type" value="Genomic_DNA"/>
</dbReference>
<gene>
    <name evidence="5 10" type="primary">nusG</name>
    <name evidence="10" type="ORF">INF35_00130</name>
</gene>
<dbReference type="InterPro" id="IPR043425">
    <property type="entry name" value="NusG-like"/>
</dbReference>
<evidence type="ECO:0000256" key="1">
    <source>
        <dbReference type="ARBA" id="ARBA00022472"/>
    </source>
</evidence>
<dbReference type="SMART" id="SM00739">
    <property type="entry name" value="KOW"/>
    <property type="match status" value="1"/>
</dbReference>
<dbReference type="InterPro" id="IPR001062">
    <property type="entry name" value="Transcrpt_antiterm_NusG"/>
</dbReference>
<dbReference type="PRINTS" id="PR00338">
    <property type="entry name" value="NUSGTNSCPFCT"/>
</dbReference>
<dbReference type="Proteomes" id="UP000768567">
    <property type="component" value="Unassembled WGS sequence"/>
</dbReference>
<dbReference type="SUPFAM" id="SSF82679">
    <property type="entry name" value="N-utilization substance G protein NusG, N-terminal domain"/>
    <property type="match status" value="1"/>
</dbReference>
<keyword evidence="1 5" id="KW-0806">Transcription termination</keyword>
<dbReference type="PANTHER" id="PTHR30265:SF2">
    <property type="entry name" value="TRANSCRIPTION TERMINATION_ANTITERMINATION PROTEIN NUSG"/>
    <property type="match status" value="1"/>
</dbReference>
<evidence type="ECO:0000313" key="10">
    <source>
        <dbReference type="EMBL" id="MBE5036214.1"/>
    </source>
</evidence>
<evidence type="ECO:0000256" key="6">
    <source>
        <dbReference type="NCBIfam" id="TIGR00922"/>
    </source>
</evidence>
<evidence type="ECO:0000259" key="9">
    <source>
        <dbReference type="SMART" id="SM00739"/>
    </source>
</evidence>
<evidence type="ECO:0000256" key="5">
    <source>
        <dbReference type="HAMAP-Rule" id="MF_00948"/>
    </source>
</evidence>